<evidence type="ECO:0000313" key="3">
    <source>
        <dbReference type="Proteomes" id="UP000250235"/>
    </source>
</evidence>
<accession>A0A2Z7A5Y1</accession>
<keyword evidence="3" id="KW-1185">Reference proteome</keyword>
<evidence type="ECO:0000256" key="1">
    <source>
        <dbReference type="SAM" id="MobiDB-lite"/>
    </source>
</evidence>
<protein>
    <submittedName>
        <fullName evidence="2">Uncharacterized protein</fullName>
    </submittedName>
</protein>
<organism evidence="2 3">
    <name type="scientific">Dorcoceras hygrometricum</name>
    <dbReference type="NCBI Taxonomy" id="472368"/>
    <lineage>
        <taxon>Eukaryota</taxon>
        <taxon>Viridiplantae</taxon>
        <taxon>Streptophyta</taxon>
        <taxon>Embryophyta</taxon>
        <taxon>Tracheophyta</taxon>
        <taxon>Spermatophyta</taxon>
        <taxon>Magnoliopsida</taxon>
        <taxon>eudicotyledons</taxon>
        <taxon>Gunneridae</taxon>
        <taxon>Pentapetalae</taxon>
        <taxon>asterids</taxon>
        <taxon>lamiids</taxon>
        <taxon>Lamiales</taxon>
        <taxon>Gesneriaceae</taxon>
        <taxon>Didymocarpoideae</taxon>
        <taxon>Trichosporeae</taxon>
        <taxon>Loxocarpinae</taxon>
        <taxon>Dorcoceras</taxon>
    </lineage>
</organism>
<reference evidence="2 3" key="1">
    <citation type="journal article" date="2015" name="Proc. Natl. Acad. Sci. U.S.A.">
        <title>The resurrection genome of Boea hygrometrica: A blueprint for survival of dehydration.</title>
        <authorList>
            <person name="Xiao L."/>
            <person name="Yang G."/>
            <person name="Zhang L."/>
            <person name="Yang X."/>
            <person name="Zhao S."/>
            <person name="Ji Z."/>
            <person name="Zhou Q."/>
            <person name="Hu M."/>
            <person name="Wang Y."/>
            <person name="Chen M."/>
            <person name="Xu Y."/>
            <person name="Jin H."/>
            <person name="Xiao X."/>
            <person name="Hu G."/>
            <person name="Bao F."/>
            <person name="Hu Y."/>
            <person name="Wan P."/>
            <person name="Li L."/>
            <person name="Deng X."/>
            <person name="Kuang T."/>
            <person name="Xiang C."/>
            <person name="Zhu J.K."/>
            <person name="Oliver M.J."/>
            <person name="He Y."/>
        </authorList>
    </citation>
    <scope>NUCLEOTIDE SEQUENCE [LARGE SCALE GENOMIC DNA]</scope>
    <source>
        <strain evidence="3">cv. XS01</strain>
    </source>
</reference>
<dbReference type="AlphaFoldDB" id="A0A2Z7A5Y1"/>
<feature type="region of interest" description="Disordered" evidence="1">
    <location>
        <begin position="481"/>
        <end position="506"/>
    </location>
</feature>
<name>A0A2Z7A5Y1_9LAMI</name>
<feature type="compositionally biased region" description="Polar residues" evidence="1">
    <location>
        <begin position="417"/>
        <end position="434"/>
    </location>
</feature>
<sequence length="506" mass="56144">MASSLINASQIYFDSMYGMDYEEMGKVVEITEEVFAGMFELLTEGLTEMSEVPKDLVFDAKSAFSMGGEQLKTSCNKREMKYEFCFWNDILAKIVTVKAGSFDVVTHERFLMMSVIHGGGAPDLDLGESKEFPSLKILTAKTVGTYVAKNKNIAVEEVADEPVVKKAAPKRIPAPVVGEIVAKKKRTTVGRVAPAKKDLTMVPVVQDPEPISIVPAVPPKAQRRRAPKRKLVLQKEFLVQFRERVIADVSSFFHSFSLHRLVILESIKDIVAKEEQMLDWFETDSLETSVKRRMYIIAKYQEKLLRNFWRRDEICTDGFSSSNWPEQIPAKRRRRTAAAAACEEERGGGCDALGLGSRTSILPPPMLNKLSLISMRESRNQYLCDPQWFRDTASHGPTTCVTPKPQFRTDPSDHGKASSNIAPCSPSGTRSGTNLYVPAVTPKAQRRRAPKRKLVFQKGSDDEIVDSIIHQVIADTAAIETGEPDSGEPDLGEGKIFVGTSGGGDF</sequence>
<evidence type="ECO:0000313" key="2">
    <source>
        <dbReference type="EMBL" id="KZV16964.1"/>
    </source>
</evidence>
<dbReference type="EMBL" id="KV018492">
    <property type="protein sequence ID" value="KZV16964.1"/>
    <property type="molecule type" value="Genomic_DNA"/>
</dbReference>
<feature type="compositionally biased region" description="Acidic residues" evidence="1">
    <location>
        <begin position="482"/>
        <end position="491"/>
    </location>
</feature>
<proteinExistence type="predicted"/>
<gene>
    <name evidence="2" type="ORF">F511_35402</name>
</gene>
<dbReference type="Proteomes" id="UP000250235">
    <property type="component" value="Unassembled WGS sequence"/>
</dbReference>
<feature type="region of interest" description="Disordered" evidence="1">
    <location>
        <begin position="394"/>
        <end position="435"/>
    </location>
</feature>